<dbReference type="Proteomes" id="UP000815677">
    <property type="component" value="Unassembled WGS sequence"/>
</dbReference>
<name>A0ABQ0M1D1_MYCCL</name>
<evidence type="ECO:0000313" key="3">
    <source>
        <dbReference type="Proteomes" id="UP000815677"/>
    </source>
</evidence>
<sequence>MSSNFPPLQPHHFLQSLPPHDAPSPVASQRAALSQIQDALLRHKAAVLDQLQALRRERQEISSSLAPASLPVLSLPNEITSAIFVACLPEHGRVRPSPSTAPLLVAQICRHWRAVALETTQLWCSMDVETRPLSLTIRGLPPYTEEIERRRLPPSVSLPTFLCRYSARLERLEADVSARQLSQLIPFRIGLSAPNLKHLAGPATDLTNLLKIAPHLETLSLREVPSKNFDQISSATLTTIKFEFRIPIALSSFLDLISRCPSLESFTGDLKITPECNTRCSGRVGIATKLSTFDVRLYQSHSEIFDFLQLPALHTLTFAMSSSAAATVPILNAFLLRSGCRVTTLGIWASHFRNGMSLTHSREVAECLRPFQSVECLSVHGISFEEYFPDPSGTWNAFTTMPFLRELVLSGEAPEFLQLDYCKIIKLVGHRVTELSLPPLHKFTLCISDERRSSYEDMWFPSRLQATKLRRLVSEFAVQLSTYFEDTGTTTETCWPSEVESKSDPYASFRLNQDDDDDGYGMEVYYDDYDSDGAGSQCSECGGYQHVRYT</sequence>
<reference evidence="2" key="1">
    <citation type="submission" date="2014-09" db="EMBL/GenBank/DDBJ databases">
        <title>Genome sequence of the luminous mushroom Mycena chlorophos for searching fungal bioluminescence genes.</title>
        <authorList>
            <person name="Tanaka Y."/>
            <person name="Kasuga D."/>
            <person name="Oba Y."/>
            <person name="Hase S."/>
            <person name="Sato K."/>
            <person name="Oba Y."/>
            <person name="Sakakibara Y."/>
        </authorList>
    </citation>
    <scope>NUCLEOTIDE SEQUENCE</scope>
</reference>
<feature type="region of interest" description="Disordered" evidence="1">
    <location>
        <begin position="1"/>
        <end position="29"/>
    </location>
</feature>
<organism evidence="2 3">
    <name type="scientific">Mycena chlorophos</name>
    <name type="common">Agaric fungus</name>
    <name type="synonym">Agaricus chlorophos</name>
    <dbReference type="NCBI Taxonomy" id="658473"/>
    <lineage>
        <taxon>Eukaryota</taxon>
        <taxon>Fungi</taxon>
        <taxon>Dikarya</taxon>
        <taxon>Basidiomycota</taxon>
        <taxon>Agaricomycotina</taxon>
        <taxon>Agaricomycetes</taxon>
        <taxon>Agaricomycetidae</taxon>
        <taxon>Agaricales</taxon>
        <taxon>Marasmiineae</taxon>
        <taxon>Mycenaceae</taxon>
        <taxon>Mycena</taxon>
    </lineage>
</organism>
<evidence type="ECO:0000256" key="1">
    <source>
        <dbReference type="SAM" id="MobiDB-lite"/>
    </source>
</evidence>
<protein>
    <recommendedName>
        <fullName evidence="4">F-box domain-containing protein</fullName>
    </recommendedName>
</protein>
<gene>
    <name evidence="2" type="ORF">MCHLO_13710</name>
</gene>
<evidence type="ECO:0000313" key="2">
    <source>
        <dbReference type="EMBL" id="GAT57136.1"/>
    </source>
</evidence>
<dbReference type="EMBL" id="DF849397">
    <property type="protein sequence ID" value="GAT57136.1"/>
    <property type="molecule type" value="Genomic_DNA"/>
</dbReference>
<evidence type="ECO:0008006" key="4">
    <source>
        <dbReference type="Google" id="ProtNLM"/>
    </source>
</evidence>
<keyword evidence="3" id="KW-1185">Reference proteome</keyword>
<proteinExistence type="predicted"/>
<accession>A0ABQ0M1D1</accession>
<dbReference type="SUPFAM" id="SSF52047">
    <property type="entry name" value="RNI-like"/>
    <property type="match status" value="1"/>
</dbReference>